<evidence type="ECO:0000313" key="2">
    <source>
        <dbReference type="Proteomes" id="UP000314294"/>
    </source>
</evidence>
<dbReference type="OrthoDB" id="10645569at2759"/>
<sequence length="238" mass="26756">MERYYNAIPSAVENQVDVSVDGLVLSQLRLHSVQPVNESLESVFELAREQQGLLQLQTTSLNGALHQLLPAALHAEQQVLDQDHVLFLAEVLQMCSCLVQFNDVFPVGVHLCHKHLHRAERRGISVRLPRSCSVLLSGPSGVMATNWWPLFISSWYNSSFTSKAEHNSCKKKNKETLGQAFIKHTKDVFPPQVQVFQFALQTRSFLSGTGLHQILPGLVDGLDRCLVSQHVVLENLWR</sequence>
<dbReference type="Proteomes" id="UP000314294">
    <property type="component" value="Unassembled WGS sequence"/>
</dbReference>
<gene>
    <name evidence="1" type="ORF">EYF80_022546</name>
</gene>
<dbReference type="EMBL" id="SRLO01000207">
    <property type="protein sequence ID" value="TNN67208.1"/>
    <property type="molecule type" value="Genomic_DNA"/>
</dbReference>
<proteinExistence type="predicted"/>
<reference evidence="1 2" key="1">
    <citation type="submission" date="2019-03" db="EMBL/GenBank/DDBJ databases">
        <title>First draft genome of Liparis tanakae, snailfish: a comprehensive survey of snailfish specific genes.</title>
        <authorList>
            <person name="Kim W."/>
            <person name="Song I."/>
            <person name="Jeong J.-H."/>
            <person name="Kim D."/>
            <person name="Kim S."/>
            <person name="Ryu S."/>
            <person name="Song J.Y."/>
            <person name="Lee S.K."/>
        </authorList>
    </citation>
    <scope>NUCLEOTIDE SEQUENCE [LARGE SCALE GENOMIC DNA]</scope>
    <source>
        <tissue evidence="1">Muscle</tissue>
    </source>
</reference>
<organism evidence="1 2">
    <name type="scientific">Liparis tanakae</name>
    <name type="common">Tanaka's snailfish</name>
    <dbReference type="NCBI Taxonomy" id="230148"/>
    <lineage>
        <taxon>Eukaryota</taxon>
        <taxon>Metazoa</taxon>
        <taxon>Chordata</taxon>
        <taxon>Craniata</taxon>
        <taxon>Vertebrata</taxon>
        <taxon>Euteleostomi</taxon>
        <taxon>Actinopterygii</taxon>
        <taxon>Neopterygii</taxon>
        <taxon>Teleostei</taxon>
        <taxon>Neoteleostei</taxon>
        <taxon>Acanthomorphata</taxon>
        <taxon>Eupercaria</taxon>
        <taxon>Perciformes</taxon>
        <taxon>Cottioidei</taxon>
        <taxon>Cottales</taxon>
        <taxon>Liparidae</taxon>
        <taxon>Liparis</taxon>
    </lineage>
</organism>
<keyword evidence="2" id="KW-1185">Reference proteome</keyword>
<name>A0A4Z2HMY5_9TELE</name>
<protein>
    <submittedName>
        <fullName evidence="1">Uncharacterized protein</fullName>
    </submittedName>
</protein>
<accession>A0A4Z2HMY5</accession>
<evidence type="ECO:0000313" key="1">
    <source>
        <dbReference type="EMBL" id="TNN67208.1"/>
    </source>
</evidence>
<comment type="caution">
    <text evidence="1">The sequence shown here is derived from an EMBL/GenBank/DDBJ whole genome shotgun (WGS) entry which is preliminary data.</text>
</comment>
<dbReference type="AlphaFoldDB" id="A0A4Z2HMY5"/>